<name>A0A7Z0QNX3_9GAMM</name>
<dbReference type="RefSeq" id="WP_180544283.1">
    <property type="nucleotide sequence ID" value="NZ_JACCJZ010000010.1"/>
</dbReference>
<comment type="caution">
    <text evidence="2">The sequence shown here is derived from an EMBL/GenBank/DDBJ whole genome shotgun (WGS) entry which is preliminary data.</text>
</comment>
<evidence type="ECO:0000256" key="1">
    <source>
        <dbReference type="SAM" id="Phobius"/>
    </source>
</evidence>
<keyword evidence="1" id="KW-0472">Membrane</keyword>
<keyword evidence="1" id="KW-0812">Transmembrane</keyword>
<evidence type="ECO:0000313" key="3">
    <source>
        <dbReference type="Proteomes" id="UP000589896"/>
    </source>
</evidence>
<feature type="transmembrane region" description="Helical" evidence="1">
    <location>
        <begin position="36"/>
        <end position="55"/>
    </location>
</feature>
<keyword evidence="1" id="KW-1133">Transmembrane helix</keyword>
<reference evidence="2 3" key="1">
    <citation type="submission" date="2020-07" db="EMBL/GenBank/DDBJ databases">
        <title>isolation of Luteimonas sp. SJ-16.</title>
        <authorList>
            <person name="Huang X.-X."/>
            <person name="Xu L."/>
            <person name="Sun J.-Q."/>
        </authorList>
    </citation>
    <scope>NUCLEOTIDE SEQUENCE [LARGE SCALE GENOMIC DNA]</scope>
    <source>
        <strain evidence="2 3">SJ-16</strain>
    </source>
</reference>
<accession>A0A7Z0QNX3</accession>
<evidence type="ECO:0000313" key="2">
    <source>
        <dbReference type="EMBL" id="NYZ62067.1"/>
    </source>
</evidence>
<dbReference type="EMBL" id="JACCJZ010000010">
    <property type="protein sequence ID" value="NYZ62067.1"/>
    <property type="molecule type" value="Genomic_DNA"/>
</dbReference>
<proteinExistence type="predicted"/>
<dbReference type="Proteomes" id="UP000589896">
    <property type="component" value="Unassembled WGS sequence"/>
</dbReference>
<keyword evidence="3" id="KW-1185">Reference proteome</keyword>
<protein>
    <submittedName>
        <fullName evidence="2">Uncharacterized protein</fullName>
    </submittedName>
</protein>
<dbReference type="AlphaFoldDB" id="A0A7Z0QNX3"/>
<gene>
    <name evidence="2" type="ORF">H0E82_04710</name>
</gene>
<organism evidence="2 3">
    <name type="scientific">Luteimonas deserti</name>
    <dbReference type="NCBI Taxonomy" id="2752306"/>
    <lineage>
        <taxon>Bacteria</taxon>
        <taxon>Pseudomonadati</taxon>
        <taxon>Pseudomonadota</taxon>
        <taxon>Gammaproteobacteria</taxon>
        <taxon>Lysobacterales</taxon>
        <taxon>Lysobacteraceae</taxon>
        <taxon>Luteimonas</taxon>
    </lineage>
</organism>
<sequence length="81" mass="9155">MTETLGGFVILLFTAPAAFAFFAAYWAQQTRRNPWLWFFFGLILMPVAGVVLLMLNGERGRRDIPTGEDLGQHLSIRNDLP</sequence>